<dbReference type="InterPro" id="IPR025110">
    <property type="entry name" value="AMP-bd_C"/>
</dbReference>
<dbReference type="Pfam" id="PF00501">
    <property type="entry name" value="AMP-binding"/>
    <property type="match status" value="1"/>
</dbReference>
<gene>
    <name evidence="3" type="ORF">H3309_03195</name>
</gene>
<reference evidence="3 4" key="1">
    <citation type="submission" date="2020-07" db="EMBL/GenBank/DDBJ databases">
        <title>Complete genome sequence for Sandaracinobacter sp. M6.</title>
        <authorList>
            <person name="Tang Y."/>
            <person name="Liu Q."/>
            <person name="Guo Z."/>
            <person name="Lei P."/>
            <person name="Huang B."/>
        </authorList>
    </citation>
    <scope>NUCLEOTIDE SEQUENCE [LARGE SCALE GENOMIC DNA]</scope>
    <source>
        <strain evidence="3 4">M6</strain>
    </source>
</reference>
<dbReference type="KEGG" id="sand:H3309_03195"/>
<accession>A0A7G5IJH7</accession>
<sequence length="504" mass="53307">MSGLSPATIAARDPGRAAVIIDDDRLSYADLDQQSAHAAARLHALGLQPRDTVALLLNNSPAFFAAAWAAQRSGLYYLPLPAKATVPELAYLLADSGARALITDPPHQTIAATAAAGLPLTILSLADALAPTTAPPAPALEGGDMLYTSGSTGRPKGVKRALTLAPLGSEARRVERARLLFGLDDGSIFLTPAPLYHAAPLRFAMNLLRVGGTVIGMAKFDAAQALALIETHRVTHSQWVPTMFVRLLALNPRPAHDLSSHIRAIHGAAPCPPHVKRAMIDWWGPILHEYYSGTESVGFTHATSAEWLARPGTAGRAHGCKIHILDDAGQELPPGQTGMVYFSGSGGLAYHNAPEKTAAAHNAQGWATMGDIGHVDADGYLYLTDRRAFTIISGGVNIYPREIEDALMAQPGVADCAVFGVPDDDLGEAVQALVQLEPGMPQDTPGLLAALAALLSPPKRPRWLAFVAQLPRTETGKLDKATLKRDWAARPDRGHCARALKAAA</sequence>
<dbReference type="InterPro" id="IPR020845">
    <property type="entry name" value="AMP-binding_CS"/>
</dbReference>
<dbReference type="Gene3D" id="3.40.50.12780">
    <property type="entry name" value="N-terminal domain of ligase-like"/>
    <property type="match status" value="1"/>
</dbReference>
<feature type="domain" description="AMP-dependent synthetase/ligase" evidence="1">
    <location>
        <begin position="10"/>
        <end position="346"/>
    </location>
</feature>
<dbReference type="PANTHER" id="PTHR43767">
    <property type="entry name" value="LONG-CHAIN-FATTY-ACID--COA LIGASE"/>
    <property type="match status" value="1"/>
</dbReference>
<dbReference type="SUPFAM" id="SSF56801">
    <property type="entry name" value="Acetyl-CoA synthetase-like"/>
    <property type="match status" value="1"/>
</dbReference>
<evidence type="ECO:0000259" key="2">
    <source>
        <dbReference type="Pfam" id="PF13193"/>
    </source>
</evidence>
<evidence type="ECO:0000259" key="1">
    <source>
        <dbReference type="Pfam" id="PF00501"/>
    </source>
</evidence>
<dbReference type="Pfam" id="PF13193">
    <property type="entry name" value="AMP-binding_C"/>
    <property type="match status" value="1"/>
</dbReference>
<name>A0A7G5IJH7_9SPHN</name>
<proteinExistence type="predicted"/>
<dbReference type="RefSeq" id="WP_182297342.1">
    <property type="nucleotide sequence ID" value="NZ_CP059851.1"/>
</dbReference>
<dbReference type="PROSITE" id="PS00455">
    <property type="entry name" value="AMP_BINDING"/>
    <property type="match status" value="1"/>
</dbReference>
<evidence type="ECO:0000313" key="4">
    <source>
        <dbReference type="Proteomes" id="UP000515292"/>
    </source>
</evidence>
<feature type="domain" description="AMP-binding enzyme C-terminal" evidence="2">
    <location>
        <begin position="402"/>
        <end position="477"/>
    </location>
</feature>
<evidence type="ECO:0000313" key="3">
    <source>
        <dbReference type="EMBL" id="QMW23519.1"/>
    </source>
</evidence>
<dbReference type="Proteomes" id="UP000515292">
    <property type="component" value="Chromosome"/>
</dbReference>
<protein>
    <submittedName>
        <fullName evidence="3">AMP-binding protein</fullName>
    </submittedName>
</protein>
<dbReference type="InterPro" id="IPR000873">
    <property type="entry name" value="AMP-dep_synth/lig_dom"/>
</dbReference>
<keyword evidence="4" id="KW-1185">Reference proteome</keyword>
<dbReference type="InterPro" id="IPR050237">
    <property type="entry name" value="ATP-dep_AMP-bd_enzyme"/>
</dbReference>
<dbReference type="PANTHER" id="PTHR43767:SF7">
    <property type="entry name" value="MEDIUM_LONG-CHAIN-FATTY-ACID--COA LIGASE FADD8"/>
    <property type="match status" value="1"/>
</dbReference>
<dbReference type="AlphaFoldDB" id="A0A7G5IJH7"/>
<dbReference type="EMBL" id="CP059851">
    <property type="protein sequence ID" value="QMW23519.1"/>
    <property type="molecule type" value="Genomic_DNA"/>
</dbReference>
<organism evidence="3 4">
    <name type="scientific">Sandaracinobacteroides saxicola</name>
    <dbReference type="NCBI Taxonomy" id="2759707"/>
    <lineage>
        <taxon>Bacteria</taxon>
        <taxon>Pseudomonadati</taxon>
        <taxon>Pseudomonadota</taxon>
        <taxon>Alphaproteobacteria</taxon>
        <taxon>Sphingomonadales</taxon>
        <taxon>Sphingosinicellaceae</taxon>
        <taxon>Sandaracinobacteroides</taxon>
    </lineage>
</organism>
<dbReference type="GO" id="GO:0016877">
    <property type="term" value="F:ligase activity, forming carbon-sulfur bonds"/>
    <property type="evidence" value="ECO:0007669"/>
    <property type="project" value="UniProtKB-ARBA"/>
</dbReference>
<dbReference type="InterPro" id="IPR045851">
    <property type="entry name" value="AMP-bd_C_sf"/>
</dbReference>
<dbReference type="Gene3D" id="3.30.300.30">
    <property type="match status" value="1"/>
</dbReference>
<dbReference type="InterPro" id="IPR042099">
    <property type="entry name" value="ANL_N_sf"/>
</dbReference>